<keyword evidence="1" id="KW-0472">Membrane</keyword>
<gene>
    <name evidence="2" type="ORF">AEA09_07620</name>
</gene>
<feature type="transmembrane region" description="Helical" evidence="1">
    <location>
        <begin position="64"/>
        <end position="81"/>
    </location>
</feature>
<dbReference type="EMBL" id="LGRV01000003">
    <property type="protein sequence ID" value="KOS68435.1"/>
    <property type="molecule type" value="Genomic_DNA"/>
</dbReference>
<keyword evidence="3" id="KW-1185">Reference proteome</keyword>
<evidence type="ECO:0000313" key="2">
    <source>
        <dbReference type="EMBL" id="KOS68435.1"/>
    </source>
</evidence>
<keyword evidence="1" id="KW-1133">Transmembrane helix</keyword>
<evidence type="ECO:0000256" key="1">
    <source>
        <dbReference type="SAM" id="Phobius"/>
    </source>
</evidence>
<comment type="caution">
    <text evidence="2">The sequence shown here is derived from an EMBL/GenBank/DDBJ whole genome shotgun (WGS) entry which is preliminary data.</text>
</comment>
<protein>
    <recommendedName>
        <fullName evidence="4">Transposase</fullName>
    </recommendedName>
</protein>
<dbReference type="Proteomes" id="UP000050668">
    <property type="component" value="Unassembled WGS sequence"/>
</dbReference>
<accession>A0ABR5K0H8</accession>
<feature type="transmembrane region" description="Helical" evidence="1">
    <location>
        <begin position="15"/>
        <end position="34"/>
    </location>
</feature>
<name>A0ABR5K0H8_9BACI</name>
<evidence type="ECO:0008006" key="4">
    <source>
        <dbReference type="Google" id="ProtNLM"/>
    </source>
</evidence>
<keyword evidence="1" id="KW-0812">Transmembrane</keyword>
<evidence type="ECO:0000313" key="3">
    <source>
        <dbReference type="Proteomes" id="UP000050668"/>
    </source>
</evidence>
<proteinExistence type="predicted"/>
<organism evidence="2 3">
    <name type="scientific">Lysinibacillus contaminans</name>
    <dbReference type="NCBI Taxonomy" id="1293441"/>
    <lineage>
        <taxon>Bacteria</taxon>
        <taxon>Bacillati</taxon>
        <taxon>Bacillota</taxon>
        <taxon>Bacilli</taxon>
        <taxon>Bacillales</taxon>
        <taxon>Bacillaceae</taxon>
        <taxon>Lysinibacillus</taxon>
    </lineage>
</organism>
<sequence>MAYLNDLQNFLDSSSIGILFELILVTTCISTIIFFTTKNQYISYLSSAPIFYFISKMFYHNTHLIFIIITMTVQALVILLIQKQNNLNEVALKSQTQKF</sequence>
<reference evidence="3" key="1">
    <citation type="submission" date="2015-07" db="EMBL/GenBank/DDBJ databases">
        <title>Fjat-14205 dsm 2895.</title>
        <authorList>
            <person name="Liu B."/>
            <person name="Wang J."/>
            <person name="Zhu Y."/>
            <person name="Liu G."/>
            <person name="Chen Q."/>
            <person name="Chen Z."/>
            <person name="Lan J."/>
            <person name="Che J."/>
            <person name="Ge C."/>
            <person name="Shi H."/>
            <person name="Pan Z."/>
            <person name="Liu X."/>
        </authorList>
    </citation>
    <scope>NUCLEOTIDE SEQUENCE [LARGE SCALE GENOMIC DNA]</scope>
    <source>
        <strain evidence="3">DSM 25560</strain>
    </source>
</reference>